<gene>
    <name evidence="1" type="ORF">CR513_09032</name>
</gene>
<name>A0A371HVV1_MUCPR</name>
<evidence type="ECO:0000313" key="1">
    <source>
        <dbReference type="EMBL" id="RDY06917.1"/>
    </source>
</evidence>
<organism evidence="1 2">
    <name type="scientific">Mucuna pruriens</name>
    <name type="common">Velvet bean</name>
    <name type="synonym">Dolichos pruriens</name>
    <dbReference type="NCBI Taxonomy" id="157652"/>
    <lineage>
        <taxon>Eukaryota</taxon>
        <taxon>Viridiplantae</taxon>
        <taxon>Streptophyta</taxon>
        <taxon>Embryophyta</taxon>
        <taxon>Tracheophyta</taxon>
        <taxon>Spermatophyta</taxon>
        <taxon>Magnoliopsida</taxon>
        <taxon>eudicotyledons</taxon>
        <taxon>Gunneridae</taxon>
        <taxon>Pentapetalae</taxon>
        <taxon>rosids</taxon>
        <taxon>fabids</taxon>
        <taxon>Fabales</taxon>
        <taxon>Fabaceae</taxon>
        <taxon>Papilionoideae</taxon>
        <taxon>50 kb inversion clade</taxon>
        <taxon>NPAAA clade</taxon>
        <taxon>indigoferoid/millettioid clade</taxon>
        <taxon>Phaseoleae</taxon>
        <taxon>Mucuna</taxon>
    </lineage>
</organism>
<evidence type="ECO:0000313" key="2">
    <source>
        <dbReference type="Proteomes" id="UP000257109"/>
    </source>
</evidence>
<dbReference type="EMBL" id="QJKJ01001582">
    <property type="protein sequence ID" value="RDY06917.1"/>
    <property type="molecule type" value="Genomic_DNA"/>
</dbReference>
<keyword evidence="2" id="KW-1185">Reference proteome</keyword>
<comment type="caution">
    <text evidence="1">The sequence shown here is derived from an EMBL/GenBank/DDBJ whole genome shotgun (WGS) entry which is preliminary data.</text>
</comment>
<accession>A0A371HVV1</accession>
<dbReference type="AlphaFoldDB" id="A0A371HVV1"/>
<proteinExistence type="predicted"/>
<sequence>ICEIIDFLNWCPTGLASTTFIRAEMLPSEPSRHQAWHMVLNQPMINRKKISATTVIGGSGTPIPSMGSSNAMFKSTVIIRVKRHQLGIREDVGACTKISEDIMLELKTAFKQKKAENKKNIHIYMEGVQEDANEKDEVEEIVRLKSGKRPTSSLVEVTLAVVKKKNVNVKYARARIIQHIEWNSIQCALIKVGNYGPHPNSTPYKELQYTKDMLKGQEEERRKYGYPIMSDG</sequence>
<dbReference type="Proteomes" id="UP000257109">
    <property type="component" value="Unassembled WGS sequence"/>
</dbReference>
<feature type="non-terminal residue" evidence="1">
    <location>
        <position position="1"/>
    </location>
</feature>
<protein>
    <submittedName>
        <fullName evidence="1">Uncharacterized protein</fullName>
    </submittedName>
</protein>
<dbReference type="OrthoDB" id="1427999at2759"/>
<reference evidence="1" key="1">
    <citation type="submission" date="2018-05" db="EMBL/GenBank/DDBJ databases">
        <title>Draft genome of Mucuna pruriens seed.</title>
        <authorList>
            <person name="Nnadi N.E."/>
            <person name="Vos R."/>
            <person name="Hasami M.H."/>
            <person name="Devisetty U.K."/>
            <person name="Aguiy J.C."/>
        </authorList>
    </citation>
    <scope>NUCLEOTIDE SEQUENCE [LARGE SCALE GENOMIC DNA]</scope>
    <source>
        <strain evidence="1">JCA_2017</strain>
    </source>
</reference>